<organism evidence="1 2">
    <name type="scientific">Reichenbachiella agariperforans</name>
    <dbReference type="NCBI Taxonomy" id="156994"/>
    <lineage>
        <taxon>Bacteria</taxon>
        <taxon>Pseudomonadati</taxon>
        <taxon>Bacteroidota</taxon>
        <taxon>Cytophagia</taxon>
        <taxon>Cytophagales</taxon>
        <taxon>Reichenbachiellaceae</taxon>
        <taxon>Reichenbachiella</taxon>
    </lineage>
</organism>
<dbReference type="RefSeq" id="WP_221407476.1">
    <property type="nucleotide sequence ID" value="NZ_FRAA01000001.1"/>
</dbReference>
<keyword evidence="2" id="KW-1185">Reference proteome</keyword>
<reference evidence="2" key="1">
    <citation type="submission" date="2016-11" db="EMBL/GenBank/DDBJ databases">
        <authorList>
            <person name="Varghese N."/>
            <person name="Submissions S."/>
        </authorList>
    </citation>
    <scope>NUCLEOTIDE SEQUENCE [LARGE SCALE GENOMIC DNA]</scope>
    <source>
        <strain evidence="2">DSM 26134</strain>
    </source>
</reference>
<dbReference type="STRING" id="156994.SAMN04488028_101305"/>
<dbReference type="InterPro" id="IPR042226">
    <property type="entry name" value="eFR1_2_sf"/>
</dbReference>
<name>A0A1M6JSJ8_REIAG</name>
<dbReference type="EMBL" id="FRAA01000001">
    <property type="protein sequence ID" value="SHJ49668.1"/>
    <property type="molecule type" value="Genomic_DNA"/>
</dbReference>
<dbReference type="Proteomes" id="UP000184474">
    <property type="component" value="Unassembled WGS sequence"/>
</dbReference>
<protein>
    <submittedName>
        <fullName evidence="1">Uncharacterized protein</fullName>
    </submittedName>
</protein>
<sequence>MNTQKNLGIWMDHSSADLIDIDTKKNDHSIASQFNFDTKEEALTRSEKGMHNKRQQMHQAYYKEISEQILNYDHVLLLGPTNAKSELHNYLNLDLHFKDIKIDIESTDDCTTVNDLVMSLDVTSFDCTDIGTTSQVALSVTDLSGNTTTETADVTVVDITEPTVNTQNITIVLDGSGNASITPADIDNGSSDNCTAVSNLILSLDVTTFDINDLGKTP</sequence>
<dbReference type="AlphaFoldDB" id="A0A1M6JSJ8"/>
<evidence type="ECO:0000313" key="2">
    <source>
        <dbReference type="Proteomes" id="UP000184474"/>
    </source>
</evidence>
<proteinExistence type="predicted"/>
<dbReference type="Gene3D" id="3.30.420.60">
    <property type="entry name" value="eRF1 domain 2"/>
    <property type="match status" value="1"/>
</dbReference>
<gene>
    <name evidence="1" type="ORF">SAMN04488028_101305</name>
</gene>
<evidence type="ECO:0000313" key="1">
    <source>
        <dbReference type="EMBL" id="SHJ49668.1"/>
    </source>
</evidence>
<dbReference type="SUPFAM" id="SSF53137">
    <property type="entry name" value="Translational machinery components"/>
    <property type="match status" value="1"/>
</dbReference>
<accession>A0A1M6JSJ8</accession>